<dbReference type="Proteomes" id="UP000005332">
    <property type="component" value="Unassembled WGS sequence"/>
</dbReference>
<dbReference type="GO" id="GO:0006310">
    <property type="term" value="P:DNA recombination"/>
    <property type="evidence" value="ECO:0007669"/>
    <property type="project" value="UniProtKB-KW"/>
</dbReference>
<dbReference type="PANTHER" id="PTHR30563">
    <property type="entry name" value="DNA RECOMBINATION PROTEIN RMUC"/>
    <property type="match status" value="1"/>
</dbReference>
<evidence type="ECO:0000313" key="8">
    <source>
        <dbReference type="Proteomes" id="UP000005332"/>
    </source>
</evidence>
<proteinExistence type="inferred from homology"/>
<comment type="caution">
    <text evidence="7">The sequence shown here is derived from an EMBL/GenBank/DDBJ whole genome shotgun (WGS) entry which is preliminary data.</text>
</comment>
<feature type="compositionally biased region" description="Basic and acidic residues" evidence="5">
    <location>
        <begin position="433"/>
        <end position="444"/>
    </location>
</feature>
<feature type="region of interest" description="Disordered" evidence="5">
    <location>
        <begin position="411"/>
        <end position="444"/>
    </location>
</feature>
<dbReference type="HOGENOM" id="CLU_024057_1_1_11"/>
<sequence length="444" mass="48744">MIRSRGVNHDDYSTITRCSPRWNTTVVNHVGGGCDPRAMTNIVVGLIGLVIGVGIGWLIAQLRASQRVAEATTTAQVATERLEAAEKVTADRDALATQFRALSAQSMADQDERATRAAQRTMNDAQRLLAPVSLALERLDRRLAEVEQERTAMTASLREQVAGVSNAGENLRKETASLVTALRKPQVRGAWGEMQLQRTAEVAGMLEHCDFQTQQTTTAQGTPQRPDMTVRLSGDRCIHIDAKTPLAAFLDAAECEDPEEYDAQMARFARHVRTHIDQLSAKGYWRTDLDSPEFVVCFLPSDAFLQAALQEMPDLHEYANRRGIVLASPSVLIPMLRTVALAWRQEAVARSAAEVAALGRDLHKRLGTLAGNLDKMGRSLNSTVRAYNTLLGGMETRVLVQARRFEDLGVTDEDISSPAPIEETVRPLTAPELTEHQSEDDSPA</sequence>
<keyword evidence="7" id="KW-0689">Ribosomal protein</keyword>
<evidence type="ECO:0000256" key="6">
    <source>
        <dbReference type="SAM" id="Phobius"/>
    </source>
</evidence>
<organism evidence="7 8">
    <name type="scientific">Cutibacterium avidum ATCC 25577</name>
    <dbReference type="NCBI Taxonomy" id="997355"/>
    <lineage>
        <taxon>Bacteria</taxon>
        <taxon>Bacillati</taxon>
        <taxon>Actinomycetota</taxon>
        <taxon>Actinomycetes</taxon>
        <taxon>Propionibacteriales</taxon>
        <taxon>Propionibacteriaceae</taxon>
        <taxon>Cutibacterium</taxon>
    </lineage>
</organism>
<keyword evidence="6" id="KW-0472">Membrane</keyword>
<dbReference type="EMBL" id="AGBA01000018">
    <property type="protein sequence ID" value="EGY76521.1"/>
    <property type="molecule type" value="Genomic_DNA"/>
</dbReference>
<keyword evidence="3" id="KW-0175">Coiled coil</keyword>
<evidence type="ECO:0000256" key="1">
    <source>
        <dbReference type="ARBA" id="ARBA00003416"/>
    </source>
</evidence>
<dbReference type="PROSITE" id="PS51257">
    <property type="entry name" value="PROKAR_LIPOPROTEIN"/>
    <property type="match status" value="1"/>
</dbReference>
<dbReference type="AlphaFoldDB" id="G4D0P2"/>
<protein>
    <submittedName>
        <fullName evidence="7">30S ribosomal protein S9</fullName>
    </submittedName>
</protein>
<dbReference type="InterPro" id="IPR003798">
    <property type="entry name" value="DNA_recombination_RmuC"/>
</dbReference>
<feature type="transmembrane region" description="Helical" evidence="6">
    <location>
        <begin position="38"/>
        <end position="60"/>
    </location>
</feature>
<dbReference type="PANTHER" id="PTHR30563:SF0">
    <property type="entry name" value="DNA RECOMBINATION PROTEIN RMUC"/>
    <property type="match status" value="1"/>
</dbReference>
<evidence type="ECO:0000256" key="4">
    <source>
        <dbReference type="ARBA" id="ARBA00023172"/>
    </source>
</evidence>
<reference evidence="7 8" key="1">
    <citation type="submission" date="2011-06" db="EMBL/GenBank/DDBJ databases">
        <authorList>
            <person name="Muzny D."/>
            <person name="Qin X."/>
            <person name="Deng J."/>
            <person name="Jiang H."/>
            <person name="Liu Y."/>
            <person name="Qu J."/>
            <person name="Song X.-Z."/>
            <person name="Zhang L."/>
            <person name="Thornton R."/>
            <person name="Coyle M."/>
            <person name="Francisco L."/>
            <person name="Jackson L."/>
            <person name="Javaid M."/>
            <person name="Korchina V."/>
            <person name="Kovar C."/>
            <person name="Mata R."/>
            <person name="Mathew T."/>
            <person name="Ngo R."/>
            <person name="Nguyen L."/>
            <person name="Nguyen N."/>
            <person name="Okwuonu G."/>
            <person name="Ongeri F."/>
            <person name="Pham C."/>
            <person name="Simmons D."/>
            <person name="Wilczek-Boney K."/>
            <person name="Hale W."/>
            <person name="Jakkamsetti A."/>
            <person name="Pham P."/>
            <person name="Ruth R."/>
            <person name="San Lucas F."/>
            <person name="Warren J."/>
            <person name="Zhang J."/>
            <person name="Zhao Z."/>
            <person name="Zhou C."/>
            <person name="Zhu D."/>
            <person name="Lee S."/>
            <person name="Bess C."/>
            <person name="Blankenburg K."/>
            <person name="Forbes L."/>
            <person name="Fu Q."/>
            <person name="Gubbala S."/>
            <person name="Hirani K."/>
            <person name="Jayaseelan J.C."/>
            <person name="Lara F."/>
            <person name="Munidasa M."/>
            <person name="Palculict T."/>
            <person name="Patil S."/>
            <person name="Pu L.-L."/>
            <person name="Saada N."/>
            <person name="Tang L."/>
            <person name="Weissenberger G."/>
            <person name="Zhu Y."/>
            <person name="Hemphill L."/>
            <person name="Shang Y."/>
            <person name="Youmans B."/>
            <person name="Ayvaz T."/>
            <person name="Ross M."/>
            <person name="Santibanez J."/>
            <person name="Aqrawi P."/>
            <person name="Gross S."/>
            <person name="Joshi V."/>
            <person name="Fowler G."/>
            <person name="Nazareth L."/>
            <person name="Reid J."/>
            <person name="Worley K."/>
            <person name="Petrosino J."/>
            <person name="Highlander S."/>
            <person name="Gibbs R."/>
        </authorList>
    </citation>
    <scope>NUCLEOTIDE SEQUENCE [LARGE SCALE GENOMIC DNA]</scope>
    <source>
        <strain evidence="7 8">ATCC 25577</strain>
    </source>
</reference>
<dbReference type="GO" id="GO:0005840">
    <property type="term" value="C:ribosome"/>
    <property type="evidence" value="ECO:0007669"/>
    <property type="project" value="UniProtKB-KW"/>
</dbReference>
<keyword evidence="4" id="KW-0233">DNA recombination</keyword>
<evidence type="ECO:0000313" key="7">
    <source>
        <dbReference type="EMBL" id="EGY76521.1"/>
    </source>
</evidence>
<keyword evidence="8" id="KW-1185">Reference proteome</keyword>
<dbReference type="PATRIC" id="fig|997355.3.peg.2316"/>
<gene>
    <name evidence="7" type="primary">rpsI2</name>
    <name evidence="7" type="ORF">HMPREF9153_2350</name>
</gene>
<accession>G4D0P2</accession>
<name>G4D0P2_9ACTN</name>
<keyword evidence="7" id="KW-0687">Ribonucleoprotein</keyword>
<keyword evidence="6" id="KW-0812">Transmembrane</keyword>
<comment type="similarity">
    <text evidence="2">Belongs to the RmuC family.</text>
</comment>
<dbReference type="Pfam" id="PF02646">
    <property type="entry name" value="RmuC"/>
    <property type="match status" value="1"/>
</dbReference>
<evidence type="ECO:0000256" key="2">
    <source>
        <dbReference type="ARBA" id="ARBA00009840"/>
    </source>
</evidence>
<evidence type="ECO:0000256" key="5">
    <source>
        <dbReference type="SAM" id="MobiDB-lite"/>
    </source>
</evidence>
<evidence type="ECO:0000256" key="3">
    <source>
        <dbReference type="ARBA" id="ARBA00023054"/>
    </source>
</evidence>
<keyword evidence="6" id="KW-1133">Transmembrane helix</keyword>
<comment type="function">
    <text evidence="1">Involved in DNA recombination.</text>
</comment>